<evidence type="ECO:0000256" key="3">
    <source>
        <dbReference type="ARBA" id="ARBA00022989"/>
    </source>
</evidence>
<keyword evidence="4 5" id="KW-0472">Membrane</keyword>
<sequence>MWSYVHLISWVGIVVFTLVAMVIYKKSAKVFTIMQMCNRVLYITVILSGIMMMKYSFSEHVVVSIFKILLGIATIGVVEMLLSYRKKQKPSTLFLWLFIICVIATVSVGFYLSGGRPLF</sequence>
<evidence type="ECO:0000313" key="7">
    <source>
        <dbReference type="EMBL" id="MBC1399971.1"/>
    </source>
</evidence>
<gene>
    <name evidence="6" type="ORF">EP57_02975</name>
    <name evidence="7" type="ORF">HB836_00080</name>
    <name evidence="8" type="ORF">HB904_02075</name>
    <name evidence="9" type="ORF">HCA78_17185</name>
</gene>
<dbReference type="Proteomes" id="UP000546806">
    <property type="component" value="Unassembled WGS sequence"/>
</dbReference>
<evidence type="ECO:0000313" key="8">
    <source>
        <dbReference type="EMBL" id="MBC1614970.1"/>
    </source>
</evidence>
<dbReference type="EMBL" id="JAARPT010000001">
    <property type="protein sequence ID" value="MBC1399971.1"/>
    <property type="molecule type" value="Genomic_DNA"/>
</dbReference>
<comment type="similarity">
    <text evidence="5">Belongs to the UPF0344 family.</text>
</comment>
<dbReference type="HAMAP" id="MF_01536">
    <property type="entry name" value="UPF0344"/>
    <property type="match status" value="1"/>
</dbReference>
<name>A0A099WFI8_9LIST</name>
<reference evidence="11 12" key="2">
    <citation type="submission" date="2020-03" db="EMBL/GenBank/DDBJ databases">
        <title>Soil Listeria distribution.</title>
        <authorList>
            <person name="Liao J."/>
            <person name="Wiedmann M."/>
        </authorList>
    </citation>
    <scope>NUCLEOTIDE SEQUENCE [LARGE SCALE GENOMIC DNA]</scope>
    <source>
        <strain evidence="9 12">FSL L7-0435</strain>
        <strain evidence="8 13">FSL L7-1299</strain>
        <strain evidence="7 11">FSL L7-1658</strain>
    </source>
</reference>
<evidence type="ECO:0000313" key="12">
    <source>
        <dbReference type="Proteomes" id="UP000546806"/>
    </source>
</evidence>
<dbReference type="EMBL" id="JAARWW010000013">
    <property type="protein sequence ID" value="MBC2005505.1"/>
    <property type="molecule type" value="Genomic_DNA"/>
</dbReference>
<evidence type="ECO:0000313" key="11">
    <source>
        <dbReference type="Proteomes" id="UP000544413"/>
    </source>
</evidence>
<keyword evidence="3 5" id="KW-1133">Transmembrane helix</keyword>
<dbReference type="Proteomes" id="UP000029844">
    <property type="component" value="Unassembled WGS sequence"/>
</dbReference>
<evidence type="ECO:0000313" key="6">
    <source>
        <dbReference type="EMBL" id="KGL43328.1"/>
    </source>
</evidence>
<evidence type="ECO:0000313" key="9">
    <source>
        <dbReference type="EMBL" id="MBC2005505.1"/>
    </source>
</evidence>
<organism evidence="6 10">
    <name type="scientific">Listeria booriae</name>
    <dbReference type="NCBI Taxonomy" id="1552123"/>
    <lineage>
        <taxon>Bacteria</taxon>
        <taxon>Bacillati</taxon>
        <taxon>Bacillota</taxon>
        <taxon>Bacilli</taxon>
        <taxon>Bacillales</taxon>
        <taxon>Listeriaceae</taxon>
        <taxon>Listeria</taxon>
    </lineage>
</organism>
<keyword evidence="2 5" id="KW-0812">Transmembrane</keyword>
<dbReference type="AlphaFoldDB" id="A0A099WFI8"/>
<evidence type="ECO:0000256" key="4">
    <source>
        <dbReference type="ARBA" id="ARBA00023136"/>
    </source>
</evidence>
<dbReference type="EMBL" id="JNFA01000006">
    <property type="protein sequence ID" value="KGL43328.1"/>
    <property type="molecule type" value="Genomic_DNA"/>
</dbReference>
<evidence type="ECO:0000256" key="2">
    <source>
        <dbReference type="ARBA" id="ARBA00022692"/>
    </source>
</evidence>
<feature type="transmembrane region" description="Helical" evidence="5">
    <location>
        <begin position="94"/>
        <end position="113"/>
    </location>
</feature>
<protein>
    <recommendedName>
        <fullName evidence="5">UPF0344 protein EP57_02975</fullName>
    </recommendedName>
</protein>
<feature type="transmembrane region" description="Helical" evidence="5">
    <location>
        <begin position="6"/>
        <end position="24"/>
    </location>
</feature>
<dbReference type="GeneID" id="58716393"/>
<evidence type="ECO:0000256" key="1">
    <source>
        <dbReference type="ARBA" id="ARBA00022475"/>
    </source>
</evidence>
<feature type="transmembrane region" description="Helical" evidence="5">
    <location>
        <begin position="61"/>
        <end position="82"/>
    </location>
</feature>
<accession>A0A099WFI8</accession>
<dbReference type="GO" id="GO:0005886">
    <property type="term" value="C:plasma membrane"/>
    <property type="evidence" value="ECO:0007669"/>
    <property type="project" value="UniProtKB-SubCell"/>
</dbReference>
<dbReference type="Proteomes" id="UP000574104">
    <property type="component" value="Unassembled WGS sequence"/>
</dbReference>
<dbReference type="RefSeq" id="WP_036084062.1">
    <property type="nucleotide sequence ID" value="NZ_CBCSHQ010000020.1"/>
</dbReference>
<comment type="caution">
    <text evidence="6">The sequence shown here is derived from an EMBL/GenBank/DDBJ whole genome shotgun (WGS) entry which is preliminary data.</text>
</comment>
<dbReference type="OrthoDB" id="2365314at2"/>
<dbReference type="EMBL" id="JAARSH010000001">
    <property type="protein sequence ID" value="MBC1614970.1"/>
    <property type="molecule type" value="Genomic_DNA"/>
</dbReference>
<keyword evidence="10" id="KW-1185">Reference proteome</keyword>
<dbReference type="STRING" id="1552123.EP57_02975"/>
<proteinExistence type="inferred from homology"/>
<dbReference type="Proteomes" id="UP000544413">
    <property type="component" value="Unassembled WGS sequence"/>
</dbReference>
<reference evidence="6 10" key="1">
    <citation type="submission" date="2014-05" db="EMBL/GenBank/DDBJ databases">
        <title>Novel Listeriaceae from food processing environments.</title>
        <authorList>
            <person name="den Bakker H.C."/>
        </authorList>
    </citation>
    <scope>NUCLEOTIDE SEQUENCE [LARGE SCALE GENOMIC DNA]</scope>
    <source>
        <strain evidence="6 10">FSL A5-0281</strain>
    </source>
</reference>
<dbReference type="InterPro" id="IPR010899">
    <property type="entry name" value="UPF0344"/>
</dbReference>
<comment type="subcellular location">
    <subcellularLocation>
        <location evidence="5">Cell membrane</location>
        <topology evidence="5">Multi-pass membrane protein</topology>
    </subcellularLocation>
</comment>
<dbReference type="Pfam" id="PF07457">
    <property type="entry name" value="DUF1516"/>
    <property type="match status" value="1"/>
</dbReference>
<evidence type="ECO:0000313" key="10">
    <source>
        <dbReference type="Proteomes" id="UP000029844"/>
    </source>
</evidence>
<dbReference type="eggNOG" id="ENOG5033A1U">
    <property type="taxonomic scope" value="Bacteria"/>
</dbReference>
<feature type="transmembrane region" description="Helical" evidence="5">
    <location>
        <begin position="36"/>
        <end position="55"/>
    </location>
</feature>
<evidence type="ECO:0000313" key="13">
    <source>
        <dbReference type="Proteomes" id="UP000574104"/>
    </source>
</evidence>
<evidence type="ECO:0000256" key="5">
    <source>
        <dbReference type="HAMAP-Rule" id="MF_01536"/>
    </source>
</evidence>
<keyword evidence="1 5" id="KW-1003">Cell membrane</keyword>